<dbReference type="Proteomes" id="UP000648075">
    <property type="component" value="Unassembled WGS sequence"/>
</dbReference>
<evidence type="ECO:0000313" key="1">
    <source>
        <dbReference type="EMBL" id="GGZ11941.1"/>
    </source>
</evidence>
<dbReference type="EMBL" id="BMZA01000013">
    <property type="protein sequence ID" value="GGZ11941.1"/>
    <property type="molecule type" value="Genomic_DNA"/>
</dbReference>
<sequence>MDQVPAVPASQEQIIEKRLVECGLVRTGISVRYERELESIEVIIRPEAAADQTQFECIKDAVGHELVRFTDGAMDAAYIEYKAEAARPQMLKSLTATLQERRLLQGFPVCDNFPSLSEYAKALEKHAGTKPGSALRVDGNTIVFDPPQTATFQGFTAEYSDLLSVVMFASVRDHIRLVFIGNGAVAPAR</sequence>
<reference evidence="1" key="2">
    <citation type="submission" date="2020-09" db="EMBL/GenBank/DDBJ databases">
        <authorList>
            <person name="Sun Q."/>
            <person name="Kim S."/>
        </authorList>
    </citation>
    <scope>NUCLEOTIDE SEQUENCE</scope>
    <source>
        <strain evidence="1">KCTC 32255</strain>
    </source>
</reference>
<reference evidence="1" key="1">
    <citation type="journal article" date="2014" name="Int. J. Syst. Evol. Microbiol.">
        <title>Complete genome sequence of Corynebacterium casei LMG S-19264T (=DSM 44701T), isolated from a smear-ripened cheese.</title>
        <authorList>
            <consortium name="US DOE Joint Genome Institute (JGI-PGF)"/>
            <person name="Walter F."/>
            <person name="Albersmeier A."/>
            <person name="Kalinowski J."/>
            <person name="Ruckert C."/>
        </authorList>
    </citation>
    <scope>NUCLEOTIDE SEQUENCE</scope>
    <source>
        <strain evidence="1">KCTC 32255</strain>
    </source>
</reference>
<dbReference type="RefSeq" id="WP_189621973.1">
    <property type="nucleotide sequence ID" value="NZ_BMZA01000013.1"/>
</dbReference>
<name>A0A918PJ18_9SPHN</name>
<gene>
    <name evidence="1" type="ORF">GCM10011614_28660</name>
</gene>
<organism evidence="1 2">
    <name type="scientific">Novosphingobium colocasiae</name>
    <dbReference type="NCBI Taxonomy" id="1256513"/>
    <lineage>
        <taxon>Bacteria</taxon>
        <taxon>Pseudomonadati</taxon>
        <taxon>Pseudomonadota</taxon>
        <taxon>Alphaproteobacteria</taxon>
        <taxon>Sphingomonadales</taxon>
        <taxon>Sphingomonadaceae</taxon>
        <taxon>Novosphingobium</taxon>
    </lineage>
</organism>
<evidence type="ECO:0000313" key="2">
    <source>
        <dbReference type="Proteomes" id="UP000648075"/>
    </source>
</evidence>
<keyword evidence="2" id="KW-1185">Reference proteome</keyword>
<dbReference type="AlphaFoldDB" id="A0A918PJ18"/>
<proteinExistence type="predicted"/>
<accession>A0A918PJ18</accession>
<protein>
    <submittedName>
        <fullName evidence="1">Uncharacterized protein</fullName>
    </submittedName>
</protein>
<comment type="caution">
    <text evidence="1">The sequence shown here is derived from an EMBL/GenBank/DDBJ whole genome shotgun (WGS) entry which is preliminary data.</text>
</comment>